<dbReference type="PANTHER" id="PTHR46796:SF13">
    <property type="entry name" value="HTH-TYPE TRANSCRIPTIONAL ACTIVATOR RHAS"/>
    <property type="match status" value="1"/>
</dbReference>
<name>A0A221VZZ8_9PSEU</name>
<dbReference type="Pfam" id="PF12852">
    <property type="entry name" value="Cupin_6"/>
    <property type="match status" value="1"/>
</dbReference>
<dbReference type="OrthoDB" id="241790at2"/>
<sequence length="341" mass="36065">MDPLSDALAISGVKGALSTRVEAGGRWAIALDDYPGVALHAVTAGSTWLTVVGREPVELAAGDVVLLSAGTPHGLTDDPTDTRGRCEHVAARGRGTGEVISLGSRPATTRIVTIHYDCDPAALTQILTLLPGFVHVRAEAGTPGLADTVRMLARELAHPQLATSAVLKSLVDIVLVQMLRAWLAVNPPECFGTWLGALYDPVIGEALRHLHANPAVPWTTSMLAEAISVSRATLARRFPAATGYTPAAYLANWRMDLAAVRLRDSHDSLEVIAEAVGYGSVPAFTRAFTRAHGRTPGRYRSETRSHGGTAFRLETPTPSSLTISEDPVQAGLSVPVTGPVW</sequence>
<evidence type="ECO:0000256" key="1">
    <source>
        <dbReference type="SAM" id="MobiDB-lite"/>
    </source>
</evidence>
<feature type="region of interest" description="Disordered" evidence="1">
    <location>
        <begin position="294"/>
        <end position="326"/>
    </location>
</feature>
<dbReference type="RefSeq" id="WP_093940673.1">
    <property type="nucleotide sequence ID" value="NZ_CP022521.1"/>
</dbReference>
<dbReference type="InterPro" id="IPR050204">
    <property type="entry name" value="AraC_XylS_family_regulators"/>
</dbReference>
<dbReference type="Pfam" id="PF12833">
    <property type="entry name" value="HTH_18"/>
    <property type="match status" value="1"/>
</dbReference>
<accession>A0A221VZZ8</accession>
<dbReference type="Proteomes" id="UP000204221">
    <property type="component" value="Chromosome"/>
</dbReference>
<dbReference type="InterPro" id="IPR032783">
    <property type="entry name" value="AraC_lig"/>
</dbReference>
<dbReference type="Gene3D" id="1.10.10.60">
    <property type="entry name" value="Homeodomain-like"/>
    <property type="match status" value="2"/>
</dbReference>
<dbReference type="PROSITE" id="PS00041">
    <property type="entry name" value="HTH_ARAC_FAMILY_1"/>
    <property type="match status" value="1"/>
</dbReference>
<dbReference type="GO" id="GO:0003700">
    <property type="term" value="F:DNA-binding transcription factor activity"/>
    <property type="evidence" value="ECO:0007669"/>
    <property type="project" value="InterPro"/>
</dbReference>
<dbReference type="AlphaFoldDB" id="A0A221VZZ8"/>
<dbReference type="PROSITE" id="PS01124">
    <property type="entry name" value="HTH_ARAC_FAMILY_2"/>
    <property type="match status" value="1"/>
</dbReference>
<gene>
    <name evidence="2" type="primary">soxS2</name>
    <name evidence="2" type="ORF">AHOG_07305</name>
</gene>
<evidence type="ECO:0000313" key="3">
    <source>
        <dbReference type="Proteomes" id="UP000204221"/>
    </source>
</evidence>
<evidence type="ECO:0000313" key="2">
    <source>
        <dbReference type="EMBL" id="ASO19109.1"/>
    </source>
</evidence>
<organism evidence="2 3">
    <name type="scientific">Actinoalloteichus hoggarensis</name>
    <dbReference type="NCBI Taxonomy" id="1470176"/>
    <lineage>
        <taxon>Bacteria</taxon>
        <taxon>Bacillati</taxon>
        <taxon>Actinomycetota</taxon>
        <taxon>Actinomycetes</taxon>
        <taxon>Pseudonocardiales</taxon>
        <taxon>Pseudonocardiaceae</taxon>
        <taxon>Actinoalloteichus</taxon>
    </lineage>
</organism>
<dbReference type="EMBL" id="CP022521">
    <property type="protein sequence ID" value="ASO19109.1"/>
    <property type="molecule type" value="Genomic_DNA"/>
</dbReference>
<dbReference type="KEGG" id="ahg:AHOG_07305"/>
<keyword evidence="3" id="KW-1185">Reference proteome</keyword>
<dbReference type="SUPFAM" id="SSF51182">
    <property type="entry name" value="RmlC-like cupins"/>
    <property type="match status" value="1"/>
</dbReference>
<dbReference type="SMART" id="SM00342">
    <property type="entry name" value="HTH_ARAC"/>
    <property type="match status" value="1"/>
</dbReference>
<dbReference type="GO" id="GO:0043565">
    <property type="term" value="F:sequence-specific DNA binding"/>
    <property type="evidence" value="ECO:0007669"/>
    <property type="project" value="InterPro"/>
</dbReference>
<proteinExistence type="predicted"/>
<reference evidence="2 3" key="1">
    <citation type="submission" date="2017-07" db="EMBL/GenBank/DDBJ databases">
        <title>Complete genome sequence of Actinoalloteichus hoggarensis DSM 45943, type strain of Actinoalloteichus hoggarensis.</title>
        <authorList>
            <person name="Ruckert C."/>
            <person name="Nouioui I."/>
            <person name="Willmese J."/>
            <person name="van Wezel G."/>
            <person name="Klenk H.-P."/>
            <person name="Kalinowski J."/>
            <person name="Zotchev S.B."/>
        </authorList>
    </citation>
    <scope>NUCLEOTIDE SEQUENCE [LARGE SCALE GENOMIC DNA]</scope>
    <source>
        <strain evidence="2 3">DSM 45943</strain>
    </source>
</reference>
<dbReference type="InterPro" id="IPR011051">
    <property type="entry name" value="RmlC_Cupin_sf"/>
</dbReference>
<dbReference type="SUPFAM" id="SSF46689">
    <property type="entry name" value="Homeodomain-like"/>
    <property type="match status" value="2"/>
</dbReference>
<dbReference type="PANTHER" id="PTHR46796">
    <property type="entry name" value="HTH-TYPE TRANSCRIPTIONAL ACTIVATOR RHAS-RELATED"/>
    <property type="match status" value="1"/>
</dbReference>
<dbReference type="InterPro" id="IPR018062">
    <property type="entry name" value="HTH_AraC-typ_CS"/>
</dbReference>
<dbReference type="InterPro" id="IPR018060">
    <property type="entry name" value="HTH_AraC"/>
</dbReference>
<protein>
    <submittedName>
        <fullName evidence="2">Regulatory protein SoxS</fullName>
    </submittedName>
</protein>
<dbReference type="InterPro" id="IPR009057">
    <property type="entry name" value="Homeodomain-like_sf"/>
</dbReference>